<dbReference type="InterPro" id="IPR051553">
    <property type="entry name" value="Ran_GTPase-activating"/>
</dbReference>
<dbReference type="PANTHER" id="PTHR45982">
    <property type="entry name" value="REGULATOR OF CHROMOSOME CONDENSATION"/>
    <property type="match status" value="1"/>
</dbReference>
<dbReference type="PROSITE" id="PS50012">
    <property type="entry name" value="RCC1_3"/>
    <property type="match status" value="2"/>
</dbReference>
<dbReference type="OrthoDB" id="61110at2759"/>
<organism evidence="2 3">
    <name type="scientific">Pycnococcus provasolii</name>
    <dbReference type="NCBI Taxonomy" id="41880"/>
    <lineage>
        <taxon>Eukaryota</taxon>
        <taxon>Viridiplantae</taxon>
        <taxon>Chlorophyta</taxon>
        <taxon>Pseudoscourfieldiophyceae</taxon>
        <taxon>Pseudoscourfieldiales</taxon>
        <taxon>Pycnococcaceae</taxon>
        <taxon>Pycnococcus</taxon>
    </lineage>
</organism>
<evidence type="ECO:0000313" key="3">
    <source>
        <dbReference type="Proteomes" id="UP000660262"/>
    </source>
</evidence>
<comment type="caution">
    <text evidence="2">The sequence shown here is derived from an EMBL/GenBank/DDBJ whole genome shotgun (WGS) entry which is preliminary data.</text>
</comment>
<reference evidence="2" key="1">
    <citation type="submission" date="2020-10" db="EMBL/GenBank/DDBJ databases">
        <title>Unveiling of a novel bifunctional photoreceptor, Dualchrome1, isolated from a cosmopolitan green alga.</title>
        <authorList>
            <person name="Suzuki S."/>
            <person name="Kawachi M."/>
        </authorList>
    </citation>
    <scope>NUCLEOTIDE SEQUENCE</scope>
    <source>
        <strain evidence="2">NIES 2893</strain>
    </source>
</reference>
<keyword evidence="3" id="KW-1185">Reference proteome</keyword>
<dbReference type="GO" id="GO:0005737">
    <property type="term" value="C:cytoplasm"/>
    <property type="evidence" value="ECO:0007669"/>
    <property type="project" value="TreeGrafter"/>
</dbReference>
<dbReference type="InterPro" id="IPR009091">
    <property type="entry name" value="RCC1/BLIP-II"/>
</dbReference>
<name>A0A830H6S2_9CHLO</name>
<protein>
    <submittedName>
        <fullName evidence="2">Uncharacterized protein</fullName>
    </submittedName>
</protein>
<proteinExistence type="predicted"/>
<dbReference type="PANTHER" id="PTHR45982:SF1">
    <property type="entry name" value="REGULATOR OF CHROMOSOME CONDENSATION"/>
    <property type="match status" value="1"/>
</dbReference>
<dbReference type="EMBL" id="BNJQ01000001">
    <property type="protein sequence ID" value="GHP01401.1"/>
    <property type="molecule type" value="Genomic_DNA"/>
</dbReference>
<dbReference type="SUPFAM" id="SSF50985">
    <property type="entry name" value="RCC1/BLIP-II"/>
    <property type="match status" value="1"/>
</dbReference>
<evidence type="ECO:0000313" key="2">
    <source>
        <dbReference type="EMBL" id="GHP01401.1"/>
    </source>
</evidence>
<gene>
    <name evidence="2" type="ORF">PPROV_000015700</name>
</gene>
<accession>A0A830H6S2</accession>
<feature type="repeat" description="RCC1" evidence="1">
    <location>
        <begin position="264"/>
        <end position="300"/>
    </location>
</feature>
<dbReference type="AlphaFoldDB" id="A0A830H6S2"/>
<feature type="repeat" description="RCC1" evidence="1">
    <location>
        <begin position="224"/>
        <end position="263"/>
    </location>
</feature>
<sequence>MSTEEETLASAAASMSLHCEAKANLVSDGDGERTSRCSDEEQVGHQVLDALRMWWRQSATARRTATRRRCENAGTCVTMSAGGSFSAAVTPNGRLRLWGNSLASENGLNVHHGHGCGSSSGEDDAAPFVAVSAGAAHVLALRGDGSVHCRGTDRDSRAPARGVTGPFVAVSAGVAHSLALRDDCTVACWGRNHDGQAPLHGLPGEPFVMVAAGGYHSLGLRPDGSLRAWGRNVEGQCEVPAPIFGKFKSIAAGHLHSLALREDGRIFAWGSNATRQATPPEGEFVAIAAGSAFSLALTPAGSVVHFGHENYGCPPADKQWGPYVGISAGAYHALGLRADGSVVCWGLNDLQAPPHGVSVDGEHVRACRLGWRFLDRLD</sequence>
<dbReference type="InterPro" id="IPR000408">
    <property type="entry name" value="Reg_chr_condens"/>
</dbReference>
<dbReference type="Gene3D" id="2.130.10.30">
    <property type="entry name" value="Regulator of chromosome condensation 1/beta-lactamase-inhibitor protein II"/>
    <property type="match status" value="2"/>
</dbReference>
<evidence type="ECO:0000256" key="1">
    <source>
        <dbReference type="PROSITE-ProRule" id="PRU00235"/>
    </source>
</evidence>
<dbReference type="Proteomes" id="UP000660262">
    <property type="component" value="Unassembled WGS sequence"/>
</dbReference>
<dbReference type="GO" id="GO:0005085">
    <property type="term" value="F:guanyl-nucleotide exchange factor activity"/>
    <property type="evidence" value="ECO:0007669"/>
    <property type="project" value="TreeGrafter"/>
</dbReference>
<dbReference type="Pfam" id="PF13540">
    <property type="entry name" value="RCC1_2"/>
    <property type="match status" value="4"/>
</dbReference>
<dbReference type="PROSITE" id="PS00626">
    <property type="entry name" value="RCC1_2"/>
    <property type="match status" value="3"/>
</dbReference>